<comment type="catalytic activity">
    <reaction evidence="8 9">
        <text>a ubiquinone + NADH + 5 H(+)(in) = a ubiquinol + NAD(+) + 4 H(+)(out)</text>
        <dbReference type="Rhea" id="RHEA:29091"/>
        <dbReference type="Rhea" id="RHEA-COMP:9565"/>
        <dbReference type="Rhea" id="RHEA-COMP:9566"/>
        <dbReference type="ChEBI" id="CHEBI:15378"/>
        <dbReference type="ChEBI" id="CHEBI:16389"/>
        <dbReference type="ChEBI" id="CHEBI:17976"/>
        <dbReference type="ChEBI" id="CHEBI:57540"/>
        <dbReference type="ChEBI" id="CHEBI:57945"/>
        <dbReference type="EC" id="7.1.1.2"/>
    </reaction>
</comment>
<dbReference type="AlphaFoldDB" id="A0AAU8G9D0"/>
<evidence type="ECO:0000256" key="6">
    <source>
        <dbReference type="ARBA" id="ARBA00022989"/>
    </source>
</evidence>
<proteinExistence type="inferred from homology"/>
<keyword evidence="5 9" id="KW-0812">Transmembrane</keyword>
<dbReference type="InterPro" id="IPR000440">
    <property type="entry name" value="NADH_UbQ/plastoQ_OxRdtase_su3"/>
</dbReference>
<keyword evidence="9" id="KW-0249">Electron transport</keyword>
<dbReference type="InterPro" id="IPR038430">
    <property type="entry name" value="NDAH_ubi_oxred_su3_sf"/>
</dbReference>
<dbReference type="EMBL" id="PP836785">
    <property type="protein sequence ID" value="XCH32322.1"/>
    <property type="molecule type" value="Genomic_DNA"/>
</dbReference>
<dbReference type="EC" id="7.1.1.2" evidence="9"/>
<feature type="transmembrane region" description="Helical" evidence="9">
    <location>
        <begin position="90"/>
        <end position="109"/>
    </location>
</feature>
<evidence type="ECO:0000256" key="8">
    <source>
        <dbReference type="ARBA" id="ARBA00049551"/>
    </source>
</evidence>
<dbReference type="PANTHER" id="PTHR11058:SF9">
    <property type="entry name" value="NADH-UBIQUINONE OXIDOREDUCTASE CHAIN 3"/>
    <property type="match status" value="1"/>
</dbReference>
<keyword evidence="9" id="KW-0520">NAD</keyword>
<geneLocation type="mitochondrion" evidence="10"/>
<comment type="similarity">
    <text evidence="2 9">Belongs to the complex I subunit 3 family.</text>
</comment>
<dbReference type="PANTHER" id="PTHR11058">
    <property type="entry name" value="NADH-UBIQUINONE OXIDOREDUCTASE CHAIN 3"/>
    <property type="match status" value="1"/>
</dbReference>
<dbReference type="GO" id="GO:0031966">
    <property type="term" value="C:mitochondrial membrane"/>
    <property type="evidence" value="ECO:0007669"/>
    <property type="project" value="UniProtKB-SubCell"/>
</dbReference>
<keyword evidence="9" id="KW-1278">Translocase</keyword>
<keyword evidence="9" id="KW-0830">Ubiquinone</keyword>
<dbReference type="Pfam" id="PF00507">
    <property type="entry name" value="Oxidored_q4"/>
    <property type="match status" value="1"/>
</dbReference>
<keyword evidence="9" id="KW-0679">Respiratory chain</keyword>
<accession>A0AAU8G9D0</accession>
<evidence type="ECO:0000256" key="9">
    <source>
        <dbReference type="RuleBase" id="RU003640"/>
    </source>
</evidence>
<evidence type="ECO:0000256" key="7">
    <source>
        <dbReference type="ARBA" id="ARBA00023136"/>
    </source>
</evidence>
<feature type="transmembrane region" description="Helical" evidence="9">
    <location>
        <begin position="58"/>
        <end position="78"/>
    </location>
</feature>
<evidence type="ECO:0000256" key="4">
    <source>
        <dbReference type="ARBA" id="ARBA00022448"/>
    </source>
</evidence>
<dbReference type="GO" id="GO:0030964">
    <property type="term" value="C:NADH dehydrogenase complex"/>
    <property type="evidence" value="ECO:0007669"/>
    <property type="project" value="TreeGrafter"/>
</dbReference>
<evidence type="ECO:0000256" key="3">
    <source>
        <dbReference type="ARBA" id="ARBA00021007"/>
    </source>
</evidence>
<evidence type="ECO:0000256" key="1">
    <source>
        <dbReference type="ARBA" id="ARBA00004370"/>
    </source>
</evidence>
<dbReference type="GO" id="GO:0008137">
    <property type="term" value="F:NADH dehydrogenase (ubiquinone) activity"/>
    <property type="evidence" value="ECO:0007669"/>
    <property type="project" value="UniProtKB-UniRule"/>
</dbReference>
<evidence type="ECO:0000256" key="2">
    <source>
        <dbReference type="ARBA" id="ARBA00008472"/>
    </source>
</evidence>
<gene>
    <name evidence="10" type="primary">nd3</name>
</gene>
<dbReference type="Gene3D" id="1.20.58.1610">
    <property type="entry name" value="NADH:ubiquinone/plastoquinone oxidoreductase, chain 3"/>
    <property type="match status" value="1"/>
</dbReference>
<comment type="subcellular location">
    <subcellularLocation>
        <location evidence="1">Membrane</location>
    </subcellularLocation>
    <subcellularLocation>
        <location evidence="9">Mitochondrion membrane</location>
        <topology evidence="9">Multi-pass membrane protein</topology>
    </subcellularLocation>
</comment>
<name>A0AAU8G9D0_9HEMI</name>
<sequence length="117" mass="13539">MLVLMKFTMIIMTVMTFITTIIIPMITTHKKLNREKMSPFECGFDNISKSRNSFSIQFFTIAMMFLIFDIEISLLLPIPLSTKLISSKTFILSNMILTLALIMGVMLEWKEGSMNWK</sequence>
<keyword evidence="4 9" id="KW-0813">Transport</keyword>
<feature type="transmembrane region" description="Helical" evidence="9">
    <location>
        <begin position="6"/>
        <end position="27"/>
    </location>
</feature>
<keyword evidence="9 10" id="KW-0496">Mitochondrion</keyword>
<evidence type="ECO:0000256" key="5">
    <source>
        <dbReference type="ARBA" id="ARBA00022692"/>
    </source>
</evidence>
<evidence type="ECO:0000313" key="10">
    <source>
        <dbReference type="EMBL" id="XCH32322.1"/>
    </source>
</evidence>
<protein>
    <recommendedName>
        <fullName evidence="3 9">NADH-ubiquinone oxidoreductase chain 3</fullName>
        <ecNumber evidence="9">7.1.1.2</ecNumber>
    </recommendedName>
</protein>
<comment type="function">
    <text evidence="9">Core subunit of the mitochondrial membrane respiratory chain NADH dehydrogenase (Complex I) which catalyzes electron transfer from NADH through the respiratory chain, using ubiquinone as an electron acceptor. Essential for the catalytic activity of complex I.</text>
</comment>
<reference evidence="10" key="1">
    <citation type="submission" date="2024-05" db="EMBL/GenBank/DDBJ databases">
        <authorList>
            <person name="Aishan Z."/>
        </authorList>
    </citation>
    <scope>NUCLEOTIDE SEQUENCE</scope>
</reference>
<keyword evidence="6 9" id="KW-1133">Transmembrane helix</keyword>
<keyword evidence="7 9" id="KW-0472">Membrane</keyword>
<organism evidence="10">
    <name type="scientific">Colposcenia aliena</name>
    <dbReference type="NCBI Taxonomy" id="3101724"/>
    <lineage>
        <taxon>Eukaryota</taxon>
        <taxon>Metazoa</taxon>
        <taxon>Ecdysozoa</taxon>
        <taxon>Arthropoda</taxon>
        <taxon>Hexapoda</taxon>
        <taxon>Insecta</taxon>
        <taxon>Pterygota</taxon>
        <taxon>Neoptera</taxon>
        <taxon>Paraneoptera</taxon>
        <taxon>Hemiptera</taxon>
        <taxon>Sternorrhyncha</taxon>
        <taxon>Psylloidea</taxon>
        <taxon>Aphalaridae</taxon>
        <taxon>Colposcenia</taxon>
    </lineage>
</organism>